<reference evidence="2" key="1">
    <citation type="submission" date="2018-02" db="EMBL/GenBank/DDBJ databases">
        <title>Rhizophora mucronata_Transcriptome.</title>
        <authorList>
            <person name="Meera S.P."/>
            <person name="Sreeshan A."/>
            <person name="Augustine A."/>
        </authorList>
    </citation>
    <scope>NUCLEOTIDE SEQUENCE</scope>
    <source>
        <tissue evidence="2">Leaf</tissue>
    </source>
</reference>
<sequence length="25" mass="2974">MHTRSTAENQERKKNLEHSQKVKGH</sequence>
<evidence type="ECO:0000256" key="1">
    <source>
        <dbReference type="SAM" id="MobiDB-lite"/>
    </source>
</evidence>
<name>A0A2P2NZX8_RHIMU</name>
<accession>A0A2P2NZX8</accession>
<dbReference type="EMBL" id="GGEC01067465">
    <property type="protein sequence ID" value="MBX47949.1"/>
    <property type="molecule type" value="Transcribed_RNA"/>
</dbReference>
<proteinExistence type="predicted"/>
<protein>
    <submittedName>
        <fullName evidence="2">Uncharacterized protein</fullName>
    </submittedName>
</protein>
<feature type="region of interest" description="Disordered" evidence="1">
    <location>
        <begin position="1"/>
        <end position="25"/>
    </location>
</feature>
<dbReference type="AlphaFoldDB" id="A0A2P2NZX8"/>
<feature type="compositionally biased region" description="Basic and acidic residues" evidence="1">
    <location>
        <begin position="9"/>
        <end position="25"/>
    </location>
</feature>
<evidence type="ECO:0000313" key="2">
    <source>
        <dbReference type="EMBL" id="MBX47949.1"/>
    </source>
</evidence>
<organism evidence="2">
    <name type="scientific">Rhizophora mucronata</name>
    <name type="common">Asiatic mangrove</name>
    <dbReference type="NCBI Taxonomy" id="61149"/>
    <lineage>
        <taxon>Eukaryota</taxon>
        <taxon>Viridiplantae</taxon>
        <taxon>Streptophyta</taxon>
        <taxon>Embryophyta</taxon>
        <taxon>Tracheophyta</taxon>
        <taxon>Spermatophyta</taxon>
        <taxon>Magnoliopsida</taxon>
        <taxon>eudicotyledons</taxon>
        <taxon>Gunneridae</taxon>
        <taxon>Pentapetalae</taxon>
        <taxon>rosids</taxon>
        <taxon>fabids</taxon>
        <taxon>Malpighiales</taxon>
        <taxon>Rhizophoraceae</taxon>
        <taxon>Rhizophora</taxon>
    </lineage>
</organism>